<evidence type="ECO:0000313" key="1">
    <source>
        <dbReference type="EMBL" id="URD97377.1"/>
    </source>
</evidence>
<organism evidence="1 2">
    <name type="scientific">Musa troglodytarum</name>
    <name type="common">fe'i banana</name>
    <dbReference type="NCBI Taxonomy" id="320322"/>
    <lineage>
        <taxon>Eukaryota</taxon>
        <taxon>Viridiplantae</taxon>
        <taxon>Streptophyta</taxon>
        <taxon>Embryophyta</taxon>
        <taxon>Tracheophyta</taxon>
        <taxon>Spermatophyta</taxon>
        <taxon>Magnoliopsida</taxon>
        <taxon>Liliopsida</taxon>
        <taxon>Zingiberales</taxon>
        <taxon>Musaceae</taxon>
        <taxon>Musa</taxon>
    </lineage>
</organism>
<name>A0A9E7FNU8_9LILI</name>
<dbReference type="Proteomes" id="UP001055439">
    <property type="component" value="Chromosome 4"/>
</dbReference>
<evidence type="ECO:0000313" key="2">
    <source>
        <dbReference type="Proteomes" id="UP001055439"/>
    </source>
</evidence>
<gene>
    <name evidence="1" type="ORF">MUK42_36476</name>
</gene>
<dbReference type="AlphaFoldDB" id="A0A9E7FNU8"/>
<proteinExistence type="predicted"/>
<dbReference type="EMBL" id="CP097506">
    <property type="protein sequence ID" value="URD97377.1"/>
    <property type="molecule type" value="Genomic_DNA"/>
</dbReference>
<accession>A0A9E7FNU8</accession>
<sequence>MMYRLSWWTHMLGRDTSKKNTAATESIPFVPANMIRCVGPRHQRAVLW</sequence>
<reference evidence="1" key="1">
    <citation type="submission" date="2022-05" db="EMBL/GenBank/DDBJ databases">
        <title>The Musa troglodytarum L. genome provides insights into the mechanism of non-climacteric behaviour and enrichment of carotenoids.</title>
        <authorList>
            <person name="Wang J."/>
        </authorList>
    </citation>
    <scope>NUCLEOTIDE SEQUENCE</scope>
    <source>
        <tissue evidence="1">Leaf</tissue>
    </source>
</reference>
<keyword evidence="2" id="KW-1185">Reference proteome</keyword>
<protein>
    <submittedName>
        <fullName evidence="1">Uncharacterized protein</fullName>
    </submittedName>
</protein>